<evidence type="ECO:0000313" key="2">
    <source>
        <dbReference type="Proteomes" id="UP001642484"/>
    </source>
</evidence>
<name>A0ABP0N3K9_9DINO</name>
<comment type="caution">
    <text evidence="1">The sequence shown here is derived from an EMBL/GenBank/DDBJ whole genome shotgun (WGS) entry which is preliminary data.</text>
</comment>
<protein>
    <submittedName>
        <fullName evidence="1">Uncharacterized protein</fullName>
    </submittedName>
</protein>
<reference evidence="1 2" key="1">
    <citation type="submission" date="2024-02" db="EMBL/GenBank/DDBJ databases">
        <authorList>
            <person name="Chen Y."/>
            <person name="Shah S."/>
            <person name="Dougan E. K."/>
            <person name="Thang M."/>
            <person name="Chan C."/>
        </authorList>
    </citation>
    <scope>NUCLEOTIDE SEQUENCE [LARGE SCALE GENOMIC DNA]</scope>
</reference>
<dbReference type="Proteomes" id="UP001642484">
    <property type="component" value="Unassembled WGS sequence"/>
</dbReference>
<accession>A0ABP0N3K9</accession>
<gene>
    <name evidence="1" type="ORF">CCMP2556_LOCUS28677</name>
</gene>
<organism evidence="1 2">
    <name type="scientific">Durusdinium trenchii</name>
    <dbReference type="NCBI Taxonomy" id="1381693"/>
    <lineage>
        <taxon>Eukaryota</taxon>
        <taxon>Sar</taxon>
        <taxon>Alveolata</taxon>
        <taxon>Dinophyceae</taxon>
        <taxon>Suessiales</taxon>
        <taxon>Symbiodiniaceae</taxon>
        <taxon>Durusdinium</taxon>
    </lineage>
</organism>
<dbReference type="EMBL" id="CAXAMN010021349">
    <property type="protein sequence ID" value="CAK9058184.1"/>
    <property type="molecule type" value="Genomic_DNA"/>
</dbReference>
<feature type="non-terminal residue" evidence="1">
    <location>
        <position position="69"/>
    </location>
</feature>
<feature type="non-terminal residue" evidence="1">
    <location>
        <position position="1"/>
    </location>
</feature>
<keyword evidence="2" id="KW-1185">Reference proteome</keyword>
<sequence length="69" mass="7711">NFVRRSFSFGLMEEVGLVLKKDGHPRCCNTEHISCVFVDVLLKFQDLFIAGCLGESTGQPIRIVLESLP</sequence>
<evidence type="ECO:0000313" key="1">
    <source>
        <dbReference type="EMBL" id="CAK9058184.1"/>
    </source>
</evidence>
<proteinExistence type="predicted"/>